<sequence>MRLGAEFQAHLDTGVTTLCRCWLLQRADGVSYGFTDHDCELSFDGVAFKAGSGMSATALQQATGLSVDNTEALGALSDAALSEADIEAGRFDDARLRCWLVNWADPAQRALQFAGSLGELTRSGGAFQAELRGLTDLLNQPFGRVYQKPCSAVLGDGACGFELSTPGYVAEVVAQEVEERRVFRFDALPGYEAGWFTRGRLDVTGGAAAGLRGVVKKDYVEDGQRVIELWAPLGAEVATGVGLRLIAGCDKRFETCRVKFDNLLNFQGFPDIPGDDWTAAYPASASVTDGGSRR</sequence>
<dbReference type="RefSeq" id="WP_160971868.1">
    <property type="nucleotide sequence ID" value="NZ_WWEN01000002.1"/>
</dbReference>
<dbReference type="NCBIfam" id="TIGR02218">
    <property type="entry name" value="phg_TIGR02218"/>
    <property type="match status" value="1"/>
</dbReference>
<dbReference type="Pfam" id="PF09356">
    <property type="entry name" value="Phage_BR0599"/>
    <property type="match status" value="1"/>
</dbReference>
<dbReference type="EMBL" id="WWEN01000002">
    <property type="protein sequence ID" value="MYM54153.1"/>
    <property type="molecule type" value="Genomic_DNA"/>
</dbReference>
<proteinExistence type="predicted"/>
<evidence type="ECO:0000313" key="3">
    <source>
        <dbReference type="Proteomes" id="UP000479043"/>
    </source>
</evidence>
<gene>
    <name evidence="2" type="ORF">GR167_02465</name>
</gene>
<keyword evidence="3" id="KW-1185">Reference proteome</keyword>
<protein>
    <submittedName>
        <fullName evidence="2">DUF2163 domain-containing protein</fullName>
    </submittedName>
</protein>
<evidence type="ECO:0000313" key="2">
    <source>
        <dbReference type="EMBL" id="MYM54153.1"/>
    </source>
</evidence>
<feature type="domain" description="Bacteriophage phiJL001 Gp84 C-terminal" evidence="1">
    <location>
        <begin position="194"/>
        <end position="276"/>
    </location>
</feature>
<organism evidence="2 3">
    <name type="scientific">Thalassovita mangrovi</name>
    <dbReference type="NCBI Taxonomy" id="2692236"/>
    <lineage>
        <taxon>Bacteria</taxon>
        <taxon>Pseudomonadati</taxon>
        <taxon>Pseudomonadota</taxon>
        <taxon>Alphaproteobacteria</taxon>
        <taxon>Rhodobacterales</taxon>
        <taxon>Roseobacteraceae</taxon>
        <taxon>Thalassovita</taxon>
    </lineage>
</organism>
<dbReference type="Pfam" id="PF09931">
    <property type="entry name" value="Phage_phiJL001_Gp84_N"/>
    <property type="match status" value="1"/>
</dbReference>
<dbReference type="AlphaFoldDB" id="A0A6L8LEP1"/>
<evidence type="ECO:0000259" key="1">
    <source>
        <dbReference type="Pfam" id="PF09356"/>
    </source>
</evidence>
<name>A0A6L8LEP1_9RHOB</name>
<accession>A0A6L8LEP1</accession>
<dbReference type="InterPro" id="IPR018964">
    <property type="entry name" value="Phage_phiJL001_Gp84_C"/>
</dbReference>
<reference evidence="2 3" key="1">
    <citation type="submission" date="2020-01" db="EMBL/GenBank/DDBJ databases">
        <authorList>
            <person name="Chen S."/>
        </authorList>
    </citation>
    <scope>NUCLEOTIDE SEQUENCE [LARGE SCALE GENOMIC DNA]</scope>
    <source>
        <strain evidence="2 3">GS-10</strain>
    </source>
</reference>
<dbReference type="Proteomes" id="UP000479043">
    <property type="component" value="Unassembled WGS sequence"/>
</dbReference>
<dbReference type="InterPro" id="IPR011928">
    <property type="entry name" value="Phage_phiJL001_Gp84"/>
</dbReference>
<comment type="caution">
    <text evidence="2">The sequence shown here is derived from an EMBL/GenBank/DDBJ whole genome shotgun (WGS) entry which is preliminary data.</text>
</comment>